<evidence type="ECO:0000313" key="4">
    <source>
        <dbReference type="Proteomes" id="UP000737171"/>
    </source>
</evidence>
<dbReference type="PANTHER" id="PTHR30336">
    <property type="entry name" value="INNER MEMBRANE PROTEIN, PROBABLE PERMEASE"/>
    <property type="match status" value="1"/>
</dbReference>
<keyword evidence="4" id="KW-1185">Reference proteome</keyword>
<accession>A0ABX2EQI2</accession>
<feature type="transmembrane region" description="Helical" evidence="1">
    <location>
        <begin position="45"/>
        <end position="66"/>
    </location>
</feature>
<proteinExistence type="predicted"/>
<dbReference type="InterPro" id="IPR051599">
    <property type="entry name" value="Cell_Envelope_Assoc"/>
</dbReference>
<protein>
    <submittedName>
        <fullName evidence="3">YdcF family protein</fullName>
    </submittedName>
</protein>
<dbReference type="CDD" id="cd06259">
    <property type="entry name" value="YdcF-like"/>
    <property type="match status" value="1"/>
</dbReference>
<dbReference type="InterPro" id="IPR014729">
    <property type="entry name" value="Rossmann-like_a/b/a_fold"/>
</dbReference>
<sequence>MDSLLATLGWVHVKPLLTALALPPVPLLLLVLIGARRSARHGGRLLLVLALILLWFSCTMVLGSALERWLLNPPPALTEARIAALKPAAARRLAVVVLGGGRERLAPEYGEAHLAPRSMQRLHYGLWLARRLDAPLMFSGGTGLAQSEGAAEADIAARIAERDYGRKLRWTENGSRDTRENAAAGLSMLAGAGITEVVLVTHDWHMRRAQRAFVEAAQRNRHAVQITAAPMGGALSDDRPVLRWLPSAEGFAQVRHVLREALGLLMGA</sequence>
<comment type="caution">
    <text evidence="3">The sequence shown here is derived from an EMBL/GenBank/DDBJ whole genome shotgun (WGS) entry which is preliminary data.</text>
</comment>
<dbReference type="Proteomes" id="UP000737171">
    <property type="component" value="Unassembled WGS sequence"/>
</dbReference>
<dbReference type="PANTHER" id="PTHR30336:SF20">
    <property type="entry name" value="DUF218 DOMAIN-CONTAINING PROTEIN"/>
    <property type="match status" value="1"/>
</dbReference>
<evidence type="ECO:0000313" key="3">
    <source>
        <dbReference type="EMBL" id="NRF70896.1"/>
    </source>
</evidence>
<reference evidence="3 4" key="1">
    <citation type="submission" date="2020-05" db="EMBL/GenBank/DDBJ databases">
        <title>Aquincola sp. isolate from soil.</title>
        <authorList>
            <person name="Han J."/>
            <person name="Kim D.-U."/>
        </authorList>
    </citation>
    <scope>NUCLEOTIDE SEQUENCE [LARGE SCALE GENOMIC DNA]</scope>
    <source>
        <strain evidence="3 4">S2</strain>
    </source>
</reference>
<keyword evidence="1" id="KW-1133">Transmembrane helix</keyword>
<dbReference type="EMBL" id="JABRWJ010000009">
    <property type="protein sequence ID" value="NRF70896.1"/>
    <property type="molecule type" value="Genomic_DNA"/>
</dbReference>
<gene>
    <name evidence="3" type="ORF">HLB44_28210</name>
</gene>
<evidence type="ECO:0000259" key="2">
    <source>
        <dbReference type="Pfam" id="PF02698"/>
    </source>
</evidence>
<dbReference type="InterPro" id="IPR003848">
    <property type="entry name" value="DUF218"/>
</dbReference>
<feature type="domain" description="DUF218" evidence="2">
    <location>
        <begin position="94"/>
        <end position="263"/>
    </location>
</feature>
<keyword evidence="1" id="KW-0472">Membrane</keyword>
<dbReference type="RefSeq" id="WP_173130919.1">
    <property type="nucleotide sequence ID" value="NZ_JABRWJ010000009.1"/>
</dbReference>
<keyword evidence="1" id="KW-0812">Transmembrane</keyword>
<dbReference type="Pfam" id="PF02698">
    <property type="entry name" value="DUF218"/>
    <property type="match status" value="1"/>
</dbReference>
<name>A0ABX2EQI2_9BURK</name>
<feature type="transmembrane region" description="Helical" evidence="1">
    <location>
        <begin position="12"/>
        <end position="33"/>
    </location>
</feature>
<organism evidence="3 4">
    <name type="scientific">Pseudaquabacterium terrae</name>
    <dbReference type="NCBI Taxonomy" id="2732868"/>
    <lineage>
        <taxon>Bacteria</taxon>
        <taxon>Pseudomonadati</taxon>
        <taxon>Pseudomonadota</taxon>
        <taxon>Betaproteobacteria</taxon>
        <taxon>Burkholderiales</taxon>
        <taxon>Sphaerotilaceae</taxon>
        <taxon>Pseudaquabacterium</taxon>
    </lineage>
</organism>
<dbReference type="Gene3D" id="3.40.50.620">
    <property type="entry name" value="HUPs"/>
    <property type="match status" value="1"/>
</dbReference>
<evidence type="ECO:0000256" key="1">
    <source>
        <dbReference type="SAM" id="Phobius"/>
    </source>
</evidence>